<comment type="caution">
    <text evidence="2">The sequence shown here is derived from an EMBL/GenBank/DDBJ whole genome shotgun (WGS) entry which is preliminary data.</text>
</comment>
<proteinExistence type="predicted"/>
<evidence type="ECO:0000256" key="1">
    <source>
        <dbReference type="SAM" id="MobiDB-lite"/>
    </source>
</evidence>
<keyword evidence="3" id="KW-1185">Reference proteome</keyword>
<dbReference type="RefSeq" id="WP_345529114.1">
    <property type="nucleotide sequence ID" value="NZ_BAABKN010000028.1"/>
</dbReference>
<dbReference type="Proteomes" id="UP001499882">
    <property type="component" value="Unassembled WGS sequence"/>
</dbReference>
<accession>A0ABP8ZDA2</accession>
<dbReference type="InterPro" id="IPR038693">
    <property type="entry name" value="PaaB_sf"/>
</dbReference>
<evidence type="ECO:0000313" key="3">
    <source>
        <dbReference type="Proteomes" id="UP001499882"/>
    </source>
</evidence>
<sequence length="94" mass="10752">MASNSELEEPMNPHTERAPDAGSRPRYYEVFARKDSTDALTHIGSVEAPNDDLAEIRAWYVYDQHRWREMCVVPTEAIVTVRPRPGDVIRIKAV</sequence>
<organism evidence="2 3">
    <name type="scientific">Nocardioides endophyticus</name>
    <dbReference type="NCBI Taxonomy" id="1353775"/>
    <lineage>
        <taxon>Bacteria</taxon>
        <taxon>Bacillati</taxon>
        <taxon>Actinomycetota</taxon>
        <taxon>Actinomycetes</taxon>
        <taxon>Propionibacteriales</taxon>
        <taxon>Nocardioidaceae</taxon>
        <taxon>Nocardioides</taxon>
    </lineage>
</organism>
<dbReference type="EMBL" id="BAABKN010000028">
    <property type="protein sequence ID" value="GAA4753255.1"/>
    <property type="molecule type" value="Genomic_DNA"/>
</dbReference>
<dbReference type="Gene3D" id="3.10.20.520">
    <property type="entry name" value="Phenylacetic acid degradation B"/>
    <property type="match status" value="1"/>
</dbReference>
<feature type="region of interest" description="Disordered" evidence="1">
    <location>
        <begin position="1"/>
        <end position="24"/>
    </location>
</feature>
<name>A0ABP8ZDA2_9ACTN</name>
<protein>
    <recommendedName>
        <fullName evidence="4">Phenylacetic acid degradation b</fullName>
    </recommendedName>
</protein>
<reference evidence="3" key="1">
    <citation type="journal article" date="2019" name="Int. J. Syst. Evol. Microbiol.">
        <title>The Global Catalogue of Microorganisms (GCM) 10K type strain sequencing project: providing services to taxonomists for standard genome sequencing and annotation.</title>
        <authorList>
            <consortium name="The Broad Institute Genomics Platform"/>
            <consortium name="The Broad Institute Genome Sequencing Center for Infectious Disease"/>
            <person name="Wu L."/>
            <person name="Ma J."/>
        </authorList>
    </citation>
    <scope>NUCLEOTIDE SEQUENCE [LARGE SCALE GENOMIC DNA]</scope>
    <source>
        <strain evidence="3">JCM 18532</strain>
    </source>
</reference>
<evidence type="ECO:0000313" key="2">
    <source>
        <dbReference type="EMBL" id="GAA4753255.1"/>
    </source>
</evidence>
<evidence type="ECO:0008006" key="4">
    <source>
        <dbReference type="Google" id="ProtNLM"/>
    </source>
</evidence>
<gene>
    <name evidence="2" type="ORF">GCM10023350_43150</name>
</gene>